<dbReference type="EMBL" id="JAVGVR010000001">
    <property type="protein sequence ID" value="MDQ6597822.1"/>
    <property type="molecule type" value="Genomic_DNA"/>
</dbReference>
<organism evidence="2 3">
    <name type="scientific">Bacillus salipaludis</name>
    <dbReference type="NCBI Taxonomy" id="2547811"/>
    <lineage>
        <taxon>Bacteria</taxon>
        <taxon>Bacillati</taxon>
        <taxon>Bacillota</taxon>
        <taxon>Bacilli</taxon>
        <taxon>Bacillales</taxon>
        <taxon>Bacillaceae</taxon>
        <taxon>Bacillus</taxon>
    </lineage>
</organism>
<proteinExistence type="predicted"/>
<comment type="caution">
    <text evidence="2">The sequence shown here is derived from an EMBL/GenBank/DDBJ whole genome shotgun (WGS) entry which is preliminary data.</text>
</comment>
<protein>
    <submittedName>
        <fullName evidence="2">Uncharacterized protein</fullName>
    </submittedName>
</protein>
<evidence type="ECO:0000313" key="3">
    <source>
        <dbReference type="Proteomes" id="UP000295132"/>
    </source>
</evidence>
<reference evidence="2 3" key="1">
    <citation type="submission" date="2019-03" db="EMBL/GenBank/DDBJ databases">
        <title>Bacillus niacini sp. nov. a Nicotinate-Metabolizing Mesophile Isolated from Soil.</title>
        <authorList>
            <person name="Zhang G."/>
        </authorList>
    </citation>
    <scope>NUCLEOTIDE SEQUENCE [LARGE SCALE GENOMIC DNA]</scope>
    <source>
        <strain evidence="2 3">WN066</strain>
    </source>
</reference>
<name>A0A4V6PMC3_9BACI</name>
<dbReference type="RefSeq" id="WP_133339068.1">
    <property type="nucleotide sequence ID" value="NZ_JAVGVR010000001.1"/>
</dbReference>
<reference evidence="1" key="2">
    <citation type="submission" date="2023-08" db="EMBL/GenBank/DDBJ databases">
        <title>Nitrogen cycling bacteria in agricultural field soils.</title>
        <authorList>
            <person name="Jang J."/>
        </authorList>
    </citation>
    <scope>NUCLEOTIDE SEQUENCE</scope>
    <source>
        <strain evidence="1">PS3-36</strain>
    </source>
</reference>
<keyword evidence="4" id="KW-1185">Reference proteome</keyword>
<dbReference type="Proteomes" id="UP000295132">
    <property type="component" value="Unassembled WGS sequence"/>
</dbReference>
<gene>
    <name evidence="2" type="ORF">E2K98_25065</name>
    <name evidence="1" type="ORF">RCG21_15860</name>
</gene>
<dbReference type="AlphaFoldDB" id="A0A4V6PMC3"/>
<evidence type="ECO:0000313" key="1">
    <source>
        <dbReference type="EMBL" id="MDQ6597822.1"/>
    </source>
</evidence>
<accession>A0A4V6PMC3</accession>
<evidence type="ECO:0000313" key="4">
    <source>
        <dbReference type="Proteomes" id="UP001178888"/>
    </source>
</evidence>
<dbReference type="Proteomes" id="UP001178888">
    <property type="component" value="Unassembled WGS sequence"/>
</dbReference>
<sequence>MKKFSSFAGTVTMIQDYLVNSDEELKGCFKLMSLLRGDGSIVNFVISPTTYFLDRVMVSVGDHVTGFYDVNLPVLLIYPPQYQALIIVKDNPYHNVKVDYFDSHLVSSDAQLQLNISNYTPILLQNDQLFTLSPANRNLLVVYGPTTLSIPAQTTPFKIIVLC</sequence>
<evidence type="ECO:0000313" key="2">
    <source>
        <dbReference type="EMBL" id="TDK57329.1"/>
    </source>
</evidence>
<dbReference type="EMBL" id="SMYO01000018">
    <property type="protein sequence ID" value="TDK57329.1"/>
    <property type="molecule type" value="Genomic_DNA"/>
</dbReference>